<dbReference type="Proteomes" id="UP001174909">
    <property type="component" value="Unassembled WGS sequence"/>
</dbReference>
<protein>
    <submittedName>
        <fullName evidence="2">Uncharacterized protein</fullName>
    </submittedName>
</protein>
<proteinExistence type="predicted"/>
<comment type="caution">
    <text evidence="2">The sequence shown here is derived from an EMBL/GenBank/DDBJ whole genome shotgun (WGS) entry which is preliminary data.</text>
</comment>
<name>A0AA35WY50_GEOBA</name>
<evidence type="ECO:0000256" key="1">
    <source>
        <dbReference type="SAM" id="SignalP"/>
    </source>
</evidence>
<evidence type="ECO:0000313" key="3">
    <source>
        <dbReference type="Proteomes" id="UP001174909"/>
    </source>
</evidence>
<dbReference type="AlphaFoldDB" id="A0AA35WY50"/>
<accession>A0AA35WY50</accession>
<dbReference type="EMBL" id="CASHTH010002986">
    <property type="protein sequence ID" value="CAI8038198.1"/>
    <property type="molecule type" value="Genomic_DNA"/>
</dbReference>
<keyword evidence="3" id="KW-1185">Reference proteome</keyword>
<organism evidence="2 3">
    <name type="scientific">Geodia barretti</name>
    <name type="common">Barrett's horny sponge</name>
    <dbReference type="NCBI Taxonomy" id="519541"/>
    <lineage>
        <taxon>Eukaryota</taxon>
        <taxon>Metazoa</taxon>
        <taxon>Porifera</taxon>
        <taxon>Demospongiae</taxon>
        <taxon>Heteroscleromorpha</taxon>
        <taxon>Tetractinellida</taxon>
        <taxon>Astrophorina</taxon>
        <taxon>Geodiidae</taxon>
        <taxon>Geodia</taxon>
    </lineage>
</organism>
<evidence type="ECO:0000313" key="2">
    <source>
        <dbReference type="EMBL" id="CAI8038198.1"/>
    </source>
</evidence>
<sequence>MQRVVFVVVLLCVGQWALGQDFDCSTSEGQDAYLISQTAPECYNPLLGLRVGTQPTAAEIEFVRCVSGCVRQVVEFLQSTEECRNNATVQGGVDYLQHQLCAYKDGKDPATSCALEVYNPDIDYLVESCIAWWYPEPVDKTKCPPRTTPNATMDCNEALKTATETDLGCCYKFLGSELAIAEATRAVEMGLEDYDYVVPDDLEIDVTDPALFDVCGVSFPDMCKSQLTMTDSAPSLVATPLIAILLAIVAKLFA</sequence>
<reference evidence="2" key="1">
    <citation type="submission" date="2023-03" db="EMBL/GenBank/DDBJ databases">
        <authorList>
            <person name="Steffen K."/>
            <person name="Cardenas P."/>
        </authorList>
    </citation>
    <scope>NUCLEOTIDE SEQUENCE</scope>
</reference>
<keyword evidence="1" id="KW-0732">Signal</keyword>
<feature type="chain" id="PRO_5041303624" evidence="1">
    <location>
        <begin position="20"/>
        <end position="254"/>
    </location>
</feature>
<gene>
    <name evidence="2" type="ORF">GBAR_LOCUS21304</name>
</gene>
<feature type="signal peptide" evidence="1">
    <location>
        <begin position="1"/>
        <end position="19"/>
    </location>
</feature>